<keyword evidence="4 8" id="KW-0732">Signal</keyword>
<keyword evidence="7" id="KW-0443">Lipid metabolism</keyword>
<evidence type="ECO:0000313" key="9">
    <source>
        <dbReference type="EMBL" id="KAK6939800.1"/>
    </source>
</evidence>
<protein>
    <submittedName>
        <fullName evidence="9">GDSL lipase/esterase</fullName>
    </submittedName>
</protein>
<comment type="subcellular location">
    <subcellularLocation>
        <location evidence="1">Secreted</location>
    </subcellularLocation>
</comment>
<dbReference type="InterPro" id="IPR036514">
    <property type="entry name" value="SGNH_hydro_sf"/>
</dbReference>
<dbReference type="GO" id="GO:0016788">
    <property type="term" value="F:hydrolase activity, acting on ester bonds"/>
    <property type="evidence" value="ECO:0007669"/>
    <property type="project" value="InterPro"/>
</dbReference>
<feature type="signal peptide" evidence="8">
    <location>
        <begin position="1"/>
        <end position="23"/>
    </location>
</feature>
<dbReference type="CDD" id="cd01837">
    <property type="entry name" value="SGNH_plant_lipase_like"/>
    <property type="match status" value="1"/>
</dbReference>
<keyword evidence="6" id="KW-0442">Lipid degradation</keyword>
<organism evidence="9 10">
    <name type="scientific">Dillenia turbinata</name>
    <dbReference type="NCBI Taxonomy" id="194707"/>
    <lineage>
        <taxon>Eukaryota</taxon>
        <taxon>Viridiplantae</taxon>
        <taxon>Streptophyta</taxon>
        <taxon>Embryophyta</taxon>
        <taxon>Tracheophyta</taxon>
        <taxon>Spermatophyta</taxon>
        <taxon>Magnoliopsida</taxon>
        <taxon>eudicotyledons</taxon>
        <taxon>Gunneridae</taxon>
        <taxon>Pentapetalae</taxon>
        <taxon>Dilleniales</taxon>
        <taxon>Dilleniaceae</taxon>
        <taxon>Dillenia</taxon>
    </lineage>
</organism>
<dbReference type="InterPro" id="IPR035669">
    <property type="entry name" value="SGNH_plant_lipase-like"/>
</dbReference>
<sequence>MASARAHTHLLIIVFSFLSCLLSCNCLCAASELRDGFGKVKGLFVFGDSLVDNGNNNFLQTLAKVNYTPYGIDFPLGPTGRFTNGKNLIDLLGDRLRLPLIPPFNDPATKGNEILHGVDYASGSSGILDDTGVALAGQVINLNQQVKNFIEVTLPDLEAKLGCSSHQLLANYLIIFNTGGNDYIQNYFRRDPHSINATSLEDFTDTLINSLYHHIKKIYELGGRKFVLNAIYPSGCVPVILASQSRGQCSDIQNHAARLFNHRLKQLVDTARSHLPGSVLVFFNSYRIVLDIINNPSSRGFIDARNPCCEVMGQGIVCKRGGGVCRNRSSYVFFDGIHSTEAVNVVLADKAYSSDAKSQVYPINIHQLALI</sequence>
<dbReference type="AlphaFoldDB" id="A0AAN8VT84"/>
<comment type="similarity">
    <text evidence="2">Belongs to the 'GDSL' lipolytic enzyme family.</text>
</comment>
<evidence type="ECO:0000256" key="4">
    <source>
        <dbReference type="ARBA" id="ARBA00022729"/>
    </source>
</evidence>
<gene>
    <name evidence="9" type="ORF">RJ641_029331</name>
</gene>
<dbReference type="GO" id="GO:0005576">
    <property type="term" value="C:extracellular region"/>
    <property type="evidence" value="ECO:0007669"/>
    <property type="project" value="UniProtKB-SubCell"/>
</dbReference>
<dbReference type="Pfam" id="PF00657">
    <property type="entry name" value="Lipase_GDSL"/>
    <property type="match status" value="1"/>
</dbReference>
<evidence type="ECO:0000256" key="8">
    <source>
        <dbReference type="SAM" id="SignalP"/>
    </source>
</evidence>
<keyword evidence="5" id="KW-0378">Hydrolase</keyword>
<dbReference type="EMBL" id="JBAMMX010000005">
    <property type="protein sequence ID" value="KAK6939800.1"/>
    <property type="molecule type" value="Genomic_DNA"/>
</dbReference>
<proteinExistence type="inferred from homology"/>
<evidence type="ECO:0000313" key="10">
    <source>
        <dbReference type="Proteomes" id="UP001370490"/>
    </source>
</evidence>
<name>A0AAN8VT84_9MAGN</name>
<dbReference type="PANTHER" id="PTHR45650">
    <property type="entry name" value="GDSL-LIKE LIPASE/ACYLHYDROLASE-RELATED"/>
    <property type="match status" value="1"/>
</dbReference>
<evidence type="ECO:0000256" key="5">
    <source>
        <dbReference type="ARBA" id="ARBA00022801"/>
    </source>
</evidence>
<keyword evidence="3" id="KW-0964">Secreted</keyword>
<dbReference type="GO" id="GO:0016042">
    <property type="term" value="P:lipid catabolic process"/>
    <property type="evidence" value="ECO:0007669"/>
    <property type="project" value="UniProtKB-KW"/>
</dbReference>
<dbReference type="PANTHER" id="PTHR45650:SF2">
    <property type="entry name" value="OS06G0560700 PROTEIN"/>
    <property type="match status" value="1"/>
</dbReference>
<dbReference type="InterPro" id="IPR051238">
    <property type="entry name" value="GDSL_esterase/lipase"/>
</dbReference>
<evidence type="ECO:0000256" key="6">
    <source>
        <dbReference type="ARBA" id="ARBA00022963"/>
    </source>
</evidence>
<reference evidence="9 10" key="1">
    <citation type="submission" date="2023-12" db="EMBL/GenBank/DDBJ databases">
        <title>A high-quality genome assembly for Dillenia turbinata (Dilleniales).</title>
        <authorList>
            <person name="Chanderbali A."/>
        </authorList>
    </citation>
    <scope>NUCLEOTIDE SEQUENCE [LARGE SCALE GENOMIC DNA]</scope>
    <source>
        <strain evidence="9">LSX21</strain>
        <tissue evidence="9">Leaf</tissue>
    </source>
</reference>
<evidence type="ECO:0000256" key="1">
    <source>
        <dbReference type="ARBA" id="ARBA00004613"/>
    </source>
</evidence>
<evidence type="ECO:0000256" key="3">
    <source>
        <dbReference type="ARBA" id="ARBA00022525"/>
    </source>
</evidence>
<dbReference type="InterPro" id="IPR001087">
    <property type="entry name" value="GDSL"/>
</dbReference>
<evidence type="ECO:0000256" key="2">
    <source>
        <dbReference type="ARBA" id="ARBA00008668"/>
    </source>
</evidence>
<dbReference type="Proteomes" id="UP001370490">
    <property type="component" value="Unassembled WGS sequence"/>
</dbReference>
<evidence type="ECO:0000256" key="7">
    <source>
        <dbReference type="ARBA" id="ARBA00023098"/>
    </source>
</evidence>
<dbReference type="Gene3D" id="3.40.50.1110">
    <property type="entry name" value="SGNH hydrolase"/>
    <property type="match status" value="1"/>
</dbReference>
<keyword evidence="10" id="KW-1185">Reference proteome</keyword>
<comment type="caution">
    <text evidence="9">The sequence shown here is derived from an EMBL/GenBank/DDBJ whole genome shotgun (WGS) entry which is preliminary data.</text>
</comment>
<dbReference type="PROSITE" id="PS51257">
    <property type="entry name" value="PROKAR_LIPOPROTEIN"/>
    <property type="match status" value="1"/>
</dbReference>
<accession>A0AAN8VT84</accession>
<feature type="chain" id="PRO_5042983702" evidence="8">
    <location>
        <begin position="24"/>
        <end position="371"/>
    </location>
</feature>